<dbReference type="InterPro" id="IPR009922">
    <property type="entry name" value="DUF1457"/>
</dbReference>
<reference evidence="1 2" key="1">
    <citation type="journal article" date="2016" name="Environ. Microbiol.">
        <title>New Methyloceanibacter diversity from North Sea sediments includes methanotroph containing solely the soluble methane monooxygenase.</title>
        <authorList>
            <person name="Vekeman B."/>
            <person name="Kerckhof F.M."/>
            <person name="Cremers G."/>
            <person name="de Vos P."/>
            <person name="Vandamme P."/>
            <person name="Boon N."/>
            <person name="Op den Camp H.J."/>
            <person name="Heylen K."/>
        </authorList>
    </citation>
    <scope>NUCLEOTIDE SEQUENCE [LARGE SCALE GENOMIC DNA]</scope>
    <source>
        <strain evidence="1 2">R-67174</strain>
    </source>
</reference>
<sequence>MLSDCAFRAQLALPEQRVLFAYWHEIADGRAMPARADFDPLKFPHLLPHLGLIDLREGFDRGYYRLAGTRLRDIYGQEITGLRLPEVFAGRWATPWYGIHSRIATEAVCAQGVVRGPTDDREHVVLSWLRLPLSDDGVRVDRILCHDMDTGEADTGMATEFTAYYAALQEPEAARA</sequence>
<dbReference type="OrthoDB" id="8480244at2"/>
<evidence type="ECO:0000313" key="2">
    <source>
        <dbReference type="Proteomes" id="UP000094501"/>
    </source>
</evidence>
<comment type="caution">
    <text evidence="1">The sequence shown here is derived from an EMBL/GenBank/DDBJ whole genome shotgun (WGS) entry which is preliminary data.</text>
</comment>
<name>A0A1E3VXY0_9HYPH</name>
<accession>A0A1E3VXY0</accession>
<dbReference type="RefSeq" id="WP_069437853.1">
    <property type="nucleotide sequence ID" value="NZ_LPWG01000013.1"/>
</dbReference>
<dbReference type="STRING" id="1774968.AUC68_08095"/>
<dbReference type="Proteomes" id="UP000094501">
    <property type="component" value="Unassembled WGS sequence"/>
</dbReference>
<evidence type="ECO:0000313" key="1">
    <source>
        <dbReference type="EMBL" id="ODR98394.1"/>
    </source>
</evidence>
<protein>
    <recommendedName>
        <fullName evidence="3">PAS domain-containing protein</fullName>
    </recommendedName>
</protein>
<organism evidence="1 2">
    <name type="scientific">Methyloceanibacter methanicus</name>
    <dbReference type="NCBI Taxonomy" id="1774968"/>
    <lineage>
        <taxon>Bacteria</taxon>
        <taxon>Pseudomonadati</taxon>
        <taxon>Pseudomonadota</taxon>
        <taxon>Alphaproteobacteria</taxon>
        <taxon>Hyphomicrobiales</taxon>
        <taxon>Hyphomicrobiaceae</taxon>
        <taxon>Methyloceanibacter</taxon>
    </lineage>
</organism>
<evidence type="ECO:0008006" key="3">
    <source>
        <dbReference type="Google" id="ProtNLM"/>
    </source>
</evidence>
<dbReference type="AlphaFoldDB" id="A0A1E3VXY0"/>
<dbReference type="Pfam" id="PF07310">
    <property type="entry name" value="PAS_5"/>
    <property type="match status" value="1"/>
</dbReference>
<proteinExistence type="predicted"/>
<keyword evidence="2" id="KW-1185">Reference proteome</keyword>
<gene>
    <name evidence="1" type="ORF">AUC68_08095</name>
</gene>
<dbReference type="EMBL" id="LPWG01000013">
    <property type="protein sequence ID" value="ODR98394.1"/>
    <property type="molecule type" value="Genomic_DNA"/>
</dbReference>